<dbReference type="Gene3D" id="3.40.50.1000">
    <property type="entry name" value="HAD superfamily/HAD-like"/>
    <property type="match status" value="1"/>
</dbReference>
<evidence type="ECO:0000313" key="4">
    <source>
        <dbReference type="Proteomes" id="UP000267049"/>
    </source>
</evidence>
<comment type="caution">
    <text evidence="3">The sequence shown here is derived from an EMBL/GenBank/DDBJ whole genome shotgun (WGS) entry which is preliminary data.</text>
</comment>
<dbReference type="InterPro" id="IPR044651">
    <property type="entry name" value="OTSB-like"/>
</dbReference>
<gene>
    <name evidence="3" type="primary">otsB</name>
    <name evidence="3" type="ORF">EER27_12490</name>
</gene>
<dbReference type="Pfam" id="PF02358">
    <property type="entry name" value="Trehalose_PPase"/>
    <property type="match status" value="1"/>
</dbReference>
<dbReference type="Gene3D" id="3.30.70.1020">
    <property type="entry name" value="Trehalose-6-phosphate phosphatase related protein, domain 2"/>
    <property type="match status" value="1"/>
</dbReference>
<dbReference type="NCBIfam" id="TIGR00685">
    <property type="entry name" value="T6PP"/>
    <property type="match status" value="1"/>
</dbReference>
<name>A0A3M8SVP1_9GAMM</name>
<keyword evidence="1 2" id="KW-0378">Hydrolase</keyword>
<dbReference type="PANTHER" id="PTHR43768:SF3">
    <property type="entry name" value="TREHALOSE 6-PHOSPHATE PHOSPHATASE"/>
    <property type="match status" value="1"/>
</dbReference>
<comment type="cofactor">
    <cofactor evidence="2">
        <name>Mg(2+)</name>
        <dbReference type="ChEBI" id="CHEBI:18420"/>
    </cofactor>
</comment>
<dbReference type="EC" id="3.1.3.12" evidence="2"/>
<accession>A0A3M8SVP1</accession>
<dbReference type="InterPro" id="IPR023214">
    <property type="entry name" value="HAD_sf"/>
</dbReference>
<dbReference type="PANTHER" id="PTHR43768">
    <property type="entry name" value="TREHALOSE 6-PHOSPHATE PHOSPHATASE"/>
    <property type="match status" value="1"/>
</dbReference>
<proteinExistence type="inferred from homology"/>
<dbReference type="EMBL" id="RIBS01000005">
    <property type="protein sequence ID" value="RNF83304.1"/>
    <property type="molecule type" value="Genomic_DNA"/>
</dbReference>
<dbReference type="GO" id="GO:0046872">
    <property type="term" value="F:metal ion binding"/>
    <property type="evidence" value="ECO:0007669"/>
    <property type="project" value="UniProtKB-KW"/>
</dbReference>
<dbReference type="InterPro" id="IPR003337">
    <property type="entry name" value="Trehalose_PPase"/>
</dbReference>
<dbReference type="GO" id="GO:0004805">
    <property type="term" value="F:trehalose-phosphatase activity"/>
    <property type="evidence" value="ECO:0007669"/>
    <property type="project" value="UniProtKB-EC"/>
</dbReference>
<dbReference type="OrthoDB" id="9814913at2"/>
<evidence type="ECO:0000256" key="1">
    <source>
        <dbReference type="ARBA" id="ARBA00022801"/>
    </source>
</evidence>
<sequence length="250" mass="26688">MDGNDTFRSRPPRLRSDWALFLDVDGCLLDHASSPAQVEVPQRLGERLCEIGSELDGAIALVSGRSIVALDELFPDCSGLCAAGLHGLERRMPGARVDAPAPPQALNQLIDEARKLLRDYPGACVEASGPCLNLHWRGAPGASGALGEFALLALAALPGYRLHPGVHGVEIRPFGFDKGQAITDFMAHPPFLGRKPVFAGDDLADECGFAVVNARSGISVLVGDRDDSVARHRLADPSRVRVWLGMREAA</sequence>
<keyword evidence="2" id="KW-0460">Magnesium</keyword>
<dbReference type="SUPFAM" id="SSF56784">
    <property type="entry name" value="HAD-like"/>
    <property type="match status" value="1"/>
</dbReference>
<protein>
    <recommendedName>
        <fullName evidence="2">Trehalose 6-phosphate phosphatase</fullName>
        <ecNumber evidence="2">3.1.3.12</ecNumber>
    </recommendedName>
</protein>
<dbReference type="UniPathway" id="UPA00299"/>
<comment type="catalytic activity">
    <reaction evidence="2">
        <text>alpha,alpha-trehalose 6-phosphate + H2O = alpha,alpha-trehalose + phosphate</text>
        <dbReference type="Rhea" id="RHEA:23420"/>
        <dbReference type="ChEBI" id="CHEBI:15377"/>
        <dbReference type="ChEBI" id="CHEBI:16551"/>
        <dbReference type="ChEBI" id="CHEBI:43474"/>
        <dbReference type="ChEBI" id="CHEBI:58429"/>
        <dbReference type="EC" id="3.1.3.12"/>
    </reaction>
</comment>
<keyword evidence="2" id="KW-0479">Metal-binding</keyword>
<comment type="similarity">
    <text evidence="2">Belongs to the trehalose phosphatase family.</text>
</comment>
<dbReference type="AlphaFoldDB" id="A0A3M8SVP1"/>
<dbReference type="InterPro" id="IPR036412">
    <property type="entry name" value="HAD-like_sf"/>
</dbReference>
<dbReference type="RefSeq" id="WP_123088435.1">
    <property type="nucleotide sequence ID" value="NZ_RIBS01000005.1"/>
</dbReference>
<organism evidence="3 4">
    <name type="scientific">Montanilutibacter psychrotolerans</name>
    <dbReference type="NCBI Taxonomy" id="1327343"/>
    <lineage>
        <taxon>Bacteria</taxon>
        <taxon>Pseudomonadati</taxon>
        <taxon>Pseudomonadota</taxon>
        <taxon>Gammaproteobacteria</taxon>
        <taxon>Lysobacterales</taxon>
        <taxon>Lysobacteraceae</taxon>
        <taxon>Montanilutibacter</taxon>
    </lineage>
</organism>
<evidence type="ECO:0000313" key="3">
    <source>
        <dbReference type="EMBL" id="RNF83304.1"/>
    </source>
</evidence>
<comment type="function">
    <text evidence="2">Removes the phosphate from trehalose 6-phosphate to produce free trehalose.</text>
</comment>
<dbReference type="GO" id="GO:0005992">
    <property type="term" value="P:trehalose biosynthetic process"/>
    <property type="evidence" value="ECO:0007669"/>
    <property type="project" value="UniProtKB-UniPathway"/>
</dbReference>
<dbReference type="Proteomes" id="UP000267049">
    <property type="component" value="Unassembled WGS sequence"/>
</dbReference>
<reference evidence="3 4" key="1">
    <citation type="submission" date="2018-11" db="EMBL/GenBank/DDBJ databases">
        <title>Lysobacter cryohumiis sp. nov., isolated from soil in the Tianshan Mountains, Xinjiang, China.</title>
        <authorList>
            <person name="Luo Y."/>
            <person name="Sheng H."/>
        </authorList>
    </citation>
    <scope>NUCLEOTIDE SEQUENCE [LARGE SCALE GENOMIC DNA]</scope>
    <source>
        <strain evidence="3 4">ZS60</strain>
    </source>
</reference>
<comment type="pathway">
    <text evidence="2">Glycan biosynthesis; trehalose biosynthesis.</text>
</comment>
<evidence type="ECO:0000256" key="2">
    <source>
        <dbReference type="RuleBase" id="RU361117"/>
    </source>
</evidence>
<keyword evidence="4" id="KW-1185">Reference proteome</keyword>